<feature type="region of interest" description="Disordered" evidence="1">
    <location>
        <begin position="1"/>
        <end position="33"/>
    </location>
</feature>
<keyword evidence="3" id="KW-1185">Reference proteome</keyword>
<evidence type="ECO:0000256" key="1">
    <source>
        <dbReference type="SAM" id="MobiDB-lite"/>
    </source>
</evidence>
<organism evidence="2 3">
    <name type="scientific">Lacibacterium aquatile</name>
    <dbReference type="NCBI Taxonomy" id="1168082"/>
    <lineage>
        <taxon>Bacteria</taxon>
        <taxon>Pseudomonadati</taxon>
        <taxon>Pseudomonadota</taxon>
        <taxon>Alphaproteobacteria</taxon>
        <taxon>Rhodospirillales</taxon>
        <taxon>Rhodospirillaceae</taxon>
    </lineage>
</organism>
<dbReference type="EMBL" id="JBHUIP010000005">
    <property type="protein sequence ID" value="MFD2262788.1"/>
    <property type="molecule type" value="Genomic_DNA"/>
</dbReference>
<evidence type="ECO:0000313" key="2">
    <source>
        <dbReference type="EMBL" id="MFD2262788.1"/>
    </source>
</evidence>
<reference evidence="3" key="1">
    <citation type="journal article" date="2019" name="Int. J. Syst. Evol. Microbiol.">
        <title>The Global Catalogue of Microorganisms (GCM) 10K type strain sequencing project: providing services to taxonomists for standard genome sequencing and annotation.</title>
        <authorList>
            <consortium name="The Broad Institute Genomics Platform"/>
            <consortium name="The Broad Institute Genome Sequencing Center for Infectious Disease"/>
            <person name="Wu L."/>
            <person name="Ma J."/>
        </authorList>
    </citation>
    <scope>NUCLEOTIDE SEQUENCE [LARGE SCALE GENOMIC DNA]</scope>
    <source>
        <strain evidence="3">CGMCC 1.19062</strain>
    </source>
</reference>
<accession>A0ABW5DQG2</accession>
<evidence type="ECO:0000313" key="3">
    <source>
        <dbReference type="Proteomes" id="UP001597295"/>
    </source>
</evidence>
<proteinExistence type="predicted"/>
<name>A0ABW5DQG2_9PROT</name>
<comment type="caution">
    <text evidence="2">The sequence shown here is derived from an EMBL/GenBank/DDBJ whole genome shotgun (WGS) entry which is preliminary data.</text>
</comment>
<gene>
    <name evidence="2" type="ORF">ACFSM5_07800</name>
</gene>
<dbReference type="RefSeq" id="WP_379875755.1">
    <property type="nucleotide sequence ID" value="NZ_JBHUIP010000005.1"/>
</dbReference>
<sequence length="67" mass="7631">MLEPLVDPLEERPPQENDVSADAQMRRPVTFGRQKAAKRAHRATDKLGCFWSVQLCQIVEKLRIQGA</sequence>
<dbReference type="Proteomes" id="UP001597295">
    <property type="component" value="Unassembled WGS sequence"/>
</dbReference>
<protein>
    <submittedName>
        <fullName evidence="2">Uncharacterized protein</fullName>
    </submittedName>
</protein>